<reference evidence="1" key="1">
    <citation type="submission" date="2021-03" db="EMBL/GenBank/DDBJ databases">
        <title>Leucobacter chromiisoli sp. nov., isolated from chromium-containing soil of chemical plant.</title>
        <authorList>
            <person name="Xu Z."/>
        </authorList>
    </citation>
    <scope>NUCLEOTIDE SEQUENCE</scope>
    <source>
        <strain evidence="1">A2</strain>
    </source>
</reference>
<accession>A0A939M1T5</accession>
<dbReference type="AlphaFoldDB" id="A0A939M1T5"/>
<dbReference type="EMBL" id="JAGDYL010000034">
    <property type="protein sequence ID" value="MBO1806462.1"/>
    <property type="molecule type" value="Genomic_DNA"/>
</dbReference>
<protein>
    <submittedName>
        <fullName evidence="1">Uncharacterized protein</fullName>
    </submittedName>
</protein>
<evidence type="ECO:0000313" key="1">
    <source>
        <dbReference type="EMBL" id="MBO1806462.1"/>
    </source>
</evidence>
<name>A0A939M1T5_9MICO</name>
<keyword evidence="2" id="KW-1185">Reference proteome</keyword>
<dbReference type="RefSeq" id="WP_208046918.1">
    <property type="nucleotide sequence ID" value="NZ_JAGDYL010000034.1"/>
</dbReference>
<dbReference type="Proteomes" id="UP000664398">
    <property type="component" value="Unassembled WGS sequence"/>
</dbReference>
<evidence type="ECO:0000313" key="2">
    <source>
        <dbReference type="Proteomes" id="UP000664398"/>
    </source>
</evidence>
<comment type="caution">
    <text evidence="1">The sequence shown here is derived from an EMBL/GenBank/DDBJ whole genome shotgun (WGS) entry which is preliminary data.</text>
</comment>
<organism evidence="1 2">
    <name type="scientific">Leucobacter ruminantium</name>
    <dbReference type="NCBI Taxonomy" id="1289170"/>
    <lineage>
        <taxon>Bacteria</taxon>
        <taxon>Bacillati</taxon>
        <taxon>Actinomycetota</taxon>
        <taxon>Actinomycetes</taxon>
        <taxon>Micrococcales</taxon>
        <taxon>Microbacteriaceae</taxon>
        <taxon>Leucobacter</taxon>
    </lineage>
</organism>
<gene>
    <name evidence="1" type="ORF">J4H91_14240</name>
</gene>
<proteinExistence type="predicted"/>
<sequence length="90" mass="10128">MTEFVKSIEEWFPKLSTHIQESLLRDPDQQITGETFHAIINARNYGVPIVSWVDVPGSESAHLADDEQDWLTERAKQANADAQTSDDSQA</sequence>